<organism evidence="2 3">
    <name type="scientific">Massarina eburnea CBS 473.64</name>
    <dbReference type="NCBI Taxonomy" id="1395130"/>
    <lineage>
        <taxon>Eukaryota</taxon>
        <taxon>Fungi</taxon>
        <taxon>Dikarya</taxon>
        <taxon>Ascomycota</taxon>
        <taxon>Pezizomycotina</taxon>
        <taxon>Dothideomycetes</taxon>
        <taxon>Pleosporomycetidae</taxon>
        <taxon>Pleosporales</taxon>
        <taxon>Massarineae</taxon>
        <taxon>Massarinaceae</taxon>
        <taxon>Massarina</taxon>
    </lineage>
</organism>
<feature type="compositionally biased region" description="Gly residues" evidence="1">
    <location>
        <begin position="255"/>
        <end position="265"/>
    </location>
</feature>
<keyword evidence="3" id="KW-1185">Reference proteome</keyword>
<name>A0A6A6RVP5_9PLEO</name>
<feature type="region of interest" description="Disordered" evidence="1">
    <location>
        <begin position="241"/>
        <end position="265"/>
    </location>
</feature>
<proteinExistence type="predicted"/>
<sequence>MVDAVSDSDIASDIDSLFEERIDDGNGVDTAQDSYKKAKVSHDLLEHSTLTDSHTKHKRRYRSQEDESLFVPDDSNRDTTVTVPVSIPSSPFRDTPAVTDIEASSEISVDASEDSASDVPTNNPFATIEVLKKARARKMELSTKLPVLQAKGSSPRRKQAEDDPENVLIYKMRAEHNMAWTAIVNELNRQRLKHGEPPTMTDAAVYSRFVRNGPRIAGALGKEGFDRNDYLYLRNQLQAVPQGSHDDHNSLKPAGGIGSTFGSGLGRKRLRDSKVEDQELKGNIRKKTPLDQQHAELENAHLTEELVKAVETVKNNFWDRVAEQLSRTTGRNYDAQAVQSRWKSI</sequence>
<evidence type="ECO:0000256" key="1">
    <source>
        <dbReference type="SAM" id="MobiDB-lite"/>
    </source>
</evidence>
<feature type="compositionally biased region" description="Polar residues" evidence="1">
    <location>
        <begin position="78"/>
        <end position="89"/>
    </location>
</feature>
<dbReference type="AlphaFoldDB" id="A0A6A6RVP5"/>
<evidence type="ECO:0000313" key="3">
    <source>
        <dbReference type="Proteomes" id="UP000799753"/>
    </source>
</evidence>
<feature type="region of interest" description="Disordered" evidence="1">
    <location>
        <begin position="39"/>
        <end position="96"/>
    </location>
</feature>
<evidence type="ECO:0000313" key="2">
    <source>
        <dbReference type="EMBL" id="KAF2639629.1"/>
    </source>
</evidence>
<dbReference type="EMBL" id="MU006786">
    <property type="protein sequence ID" value="KAF2639629.1"/>
    <property type="molecule type" value="Genomic_DNA"/>
</dbReference>
<protein>
    <submittedName>
        <fullName evidence="2">Uncharacterized protein</fullName>
    </submittedName>
</protein>
<reference evidence="2" key="1">
    <citation type="journal article" date="2020" name="Stud. Mycol.">
        <title>101 Dothideomycetes genomes: a test case for predicting lifestyles and emergence of pathogens.</title>
        <authorList>
            <person name="Haridas S."/>
            <person name="Albert R."/>
            <person name="Binder M."/>
            <person name="Bloem J."/>
            <person name="Labutti K."/>
            <person name="Salamov A."/>
            <person name="Andreopoulos B."/>
            <person name="Baker S."/>
            <person name="Barry K."/>
            <person name="Bills G."/>
            <person name="Bluhm B."/>
            <person name="Cannon C."/>
            <person name="Castanera R."/>
            <person name="Culley D."/>
            <person name="Daum C."/>
            <person name="Ezra D."/>
            <person name="Gonzalez J."/>
            <person name="Henrissat B."/>
            <person name="Kuo A."/>
            <person name="Liang C."/>
            <person name="Lipzen A."/>
            <person name="Lutzoni F."/>
            <person name="Magnuson J."/>
            <person name="Mondo S."/>
            <person name="Nolan M."/>
            <person name="Ohm R."/>
            <person name="Pangilinan J."/>
            <person name="Park H.-J."/>
            <person name="Ramirez L."/>
            <person name="Alfaro M."/>
            <person name="Sun H."/>
            <person name="Tritt A."/>
            <person name="Yoshinaga Y."/>
            <person name="Zwiers L.-H."/>
            <person name="Turgeon B."/>
            <person name="Goodwin S."/>
            <person name="Spatafora J."/>
            <person name="Crous P."/>
            <person name="Grigoriev I."/>
        </authorList>
    </citation>
    <scope>NUCLEOTIDE SEQUENCE</scope>
    <source>
        <strain evidence="2">CBS 473.64</strain>
    </source>
</reference>
<dbReference type="OrthoDB" id="3438274at2759"/>
<gene>
    <name evidence="2" type="ORF">P280DRAFT_43635</name>
</gene>
<dbReference type="Proteomes" id="UP000799753">
    <property type="component" value="Unassembled WGS sequence"/>
</dbReference>
<accession>A0A6A6RVP5</accession>